<gene>
    <name evidence="1" type="ORF">AVDCRST_MAG93-5317</name>
</gene>
<protein>
    <submittedName>
        <fullName evidence="1">Uncharacterized protein</fullName>
    </submittedName>
</protein>
<feature type="non-terminal residue" evidence="1">
    <location>
        <position position="43"/>
    </location>
</feature>
<organism evidence="1">
    <name type="scientific">uncultured Chloroflexia bacterium</name>
    <dbReference type="NCBI Taxonomy" id="1672391"/>
    <lineage>
        <taxon>Bacteria</taxon>
        <taxon>Bacillati</taxon>
        <taxon>Chloroflexota</taxon>
        <taxon>Chloroflexia</taxon>
        <taxon>environmental samples</taxon>
    </lineage>
</organism>
<dbReference type="AlphaFoldDB" id="A0A6J4KS32"/>
<feature type="non-terminal residue" evidence="1">
    <location>
        <position position="1"/>
    </location>
</feature>
<evidence type="ECO:0000313" key="1">
    <source>
        <dbReference type="EMBL" id="CAA9312472.1"/>
    </source>
</evidence>
<name>A0A6J4KS32_9CHLR</name>
<reference evidence="1" key="1">
    <citation type="submission" date="2020-02" db="EMBL/GenBank/DDBJ databases">
        <authorList>
            <person name="Meier V. D."/>
        </authorList>
    </citation>
    <scope>NUCLEOTIDE SEQUENCE</scope>
    <source>
        <strain evidence="1">AVDCRST_MAG93</strain>
    </source>
</reference>
<sequence length="43" mass="4902">WFLMRSAAILRRRHITTRPMLTRCIKVTTRPPSGPNAPPVSQS</sequence>
<dbReference type="EMBL" id="CADCTR010001791">
    <property type="protein sequence ID" value="CAA9312472.1"/>
    <property type="molecule type" value="Genomic_DNA"/>
</dbReference>
<accession>A0A6J4KS32</accession>
<proteinExistence type="predicted"/>